<feature type="transmembrane region" description="Helical" evidence="7">
    <location>
        <begin position="113"/>
        <end position="129"/>
    </location>
</feature>
<name>A0A1I1P825_9GAMM</name>
<dbReference type="SUPFAM" id="SSF109755">
    <property type="entry name" value="PhoU-like"/>
    <property type="match status" value="1"/>
</dbReference>
<dbReference type="RefSeq" id="WP_159432999.1">
    <property type="nucleotide sequence ID" value="NZ_FOMJ01000001.1"/>
</dbReference>
<keyword evidence="9" id="KW-1185">Reference proteome</keyword>
<dbReference type="PANTHER" id="PTHR10010">
    <property type="entry name" value="SOLUTE CARRIER FAMILY 34 SODIUM PHOSPHATE , MEMBER 2-RELATED"/>
    <property type="match status" value="1"/>
</dbReference>
<feature type="transmembrane region" description="Helical" evidence="7">
    <location>
        <begin position="86"/>
        <end position="107"/>
    </location>
</feature>
<evidence type="ECO:0000256" key="2">
    <source>
        <dbReference type="ARBA" id="ARBA00022475"/>
    </source>
</evidence>
<accession>A0A1I1P825</accession>
<evidence type="ECO:0000313" key="9">
    <source>
        <dbReference type="Proteomes" id="UP000198611"/>
    </source>
</evidence>
<dbReference type="GO" id="GO:0005886">
    <property type="term" value="C:plasma membrane"/>
    <property type="evidence" value="ECO:0007669"/>
    <property type="project" value="UniProtKB-SubCell"/>
</dbReference>
<keyword evidence="4 7" id="KW-1133">Transmembrane helix</keyword>
<feature type="transmembrane region" description="Helical" evidence="7">
    <location>
        <begin position="273"/>
        <end position="291"/>
    </location>
</feature>
<dbReference type="GO" id="GO:0005436">
    <property type="term" value="F:sodium:phosphate symporter activity"/>
    <property type="evidence" value="ECO:0007669"/>
    <property type="project" value="InterPro"/>
</dbReference>
<dbReference type="AlphaFoldDB" id="A0A1I1P825"/>
<dbReference type="EMBL" id="FOMJ01000001">
    <property type="protein sequence ID" value="SFD02150.1"/>
    <property type="molecule type" value="Genomic_DNA"/>
</dbReference>
<reference evidence="8 9" key="1">
    <citation type="submission" date="2016-10" db="EMBL/GenBank/DDBJ databases">
        <authorList>
            <person name="de Groot N.N."/>
        </authorList>
    </citation>
    <scope>NUCLEOTIDE SEQUENCE [LARGE SCALE GENOMIC DNA]</scope>
    <source>
        <strain evidence="8 9">HL3</strain>
    </source>
</reference>
<sequence>MDIGAVLAFLGGVGLFLLGMRLMTDGLQVAAGRTLRAILAASTRSRLRGLFSGVAITAAVQSSSAVLFAVVGFVNAGLLNLAQSVGVVYGANLGTTLTSWIVALLGFNVDLRALALPAIALGMFLRVLSQKPRQRALGEAVAGFGIFFLGLDVLHDTMTAGDVAADWMAGSGEGIPALLLLMFLGIAMTVVMQSSSAALAVTLTAAGSGLIPLTTAAAMVIGANVGTTSTAVFASIGATAPARRVAAAHVAFNVVVAVAAFILLAPLLELSRLAAGALGLALQPATLLALFHTQTKLLGILLLWPATPALVRWLERRYRGTEAVAGQPRHLDHTLLETPGLALEVATLELARMGEQAHAAVRQAVNDEGGDEEPQLRTQRQAVTDLGLAIDDFVNRIRRDEAPAEVAEALPEVVRVTHYYQDMAERAVDMAHQRAAGGEPEDPELAAAIARLEAGAISELDGALAEPEAWPRKAVKRAFKTFDADYQEVKAAILRAGSEDREPVRRVVAALDRISALRRAVDQGLKAARYTRHLHRHRDQVLTPDPEDREGEGDEEPVR</sequence>
<evidence type="ECO:0000256" key="3">
    <source>
        <dbReference type="ARBA" id="ARBA00022692"/>
    </source>
</evidence>
<proteinExistence type="predicted"/>
<feature type="transmembrane region" description="Helical" evidence="7">
    <location>
        <begin position="174"/>
        <end position="192"/>
    </location>
</feature>
<dbReference type="Pfam" id="PF02690">
    <property type="entry name" value="Na_Pi_cotrans"/>
    <property type="match status" value="2"/>
</dbReference>
<dbReference type="InterPro" id="IPR003841">
    <property type="entry name" value="Na/Pi_transpt"/>
</dbReference>
<keyword evidence="3 7" id="KW-0812">Transmembrane</keyword>
<comment type="subcellular location">
    <subcellularLocation>
        <location evidence="1">Cell membrane</location>
        <topology evidence="1">Multi-pass membrane protein</topology>
    </subcellularLocation>
</comment>
<keyword evidence="5 7" id="KW-0472">Membrane</keyword>
<evidence type="ECO:0000256" key="1">
    <source>
        <dbReference type="ARBA" id="ARBA00004651"/>
    </source>
</evidence>
<gene>
    <name evidence="8" type="ORF">SAMN05660831_00482</name>
</gene>
<feature type="region of interest" description="Disordered" evidence="6">
    <location>
        <begin position="532"/>
        <end position="559"/>
    </location>
</feature>
<dbReference type="NCBIfam" id="NF037997">
    <property type="entry name" value="Na_Pi_symport"/>
    <property type="match status" value="1"/>
</dbReference>
<dbReference type="Proteomes" id="UP000198611">
    <property type="component" value="Unassembled WGS sequence"/>
</dbReference>
<feature type="compositionally biased region" description="Acidic residues" evidence="6">
    <location>
        <begin position="545"/>
        <end position="559"/>
    </location>
</feature>
<organism evidence="8 9">
    <name type="scientific">Thiohalospira halophila DSM 15071</name>
    <dbReference type="NCBI Taxonomy" id="1123397"/>
    <lineage>
        <taxon>Bacteria</taxon>
        <taxon>Pseudomonadati</taxon>
        <taxon>Pseudomonadota</taxon>
        <taxon>Gammaproteobacteria</taxon>
        <taxon>Thiohalospirales</taxon>
        <taxon>Thiohalospiraceae</taxon>
        <taxon>Thiohalospira</taxon>
    </lineage>
</organism>
<feature type="transmembrane region" description="Helical" evidence="7">
    <location>
        <begin position="245"/>
        <end position="266"/>
    </location>
</feature>
<evidence type="ECO:0000256" key="5">
    <source>
        <dbReference type="ARBA" id="ARBA00023136"/>
    </source>
</evidence>
<protein>
    <submittedName>
        <fullName evidence="8">Phosphate:Na+ symporter</fullName>
    </submittedName>
</protein>
<dbReference type="OrthoDB" id="9763003at2"/>
<evidence type="ECO:0000313" key="8">
    <source>
        <dbReference type="EMBL" id="SFD02150.1"/>
    </source>
</evidence>
<evidence type="ECO:0000256" key="7">
    <source>
        <dbReference type="SAM" id="Phobius"/>
    </source>
</evidence>
<feature type="transmembrane region" description="Helical" evidence="7">
    <location>
        <begin position="199"/>
        <end position="225"/>
    </location>
</feature>
<evidence type="ECO:0000256" key="4">
    <source>
        <dbReference type="ARBA" id="ARBA00022989"/>
    </source>
</evidence>
<feature type="transmembrane region" description="Helical" evidence="7">
    <location>
        <begin position="52"/>
        <end position="74"/>
    </location>
</feature>
<feature type="transmembrane region" description="Helical" evidence="7">
    <location>
        <begin position="136"/>
        <end position="154"/>
    </location>
</feature>
<evidence type="ECO:0000256" key="6">
    <source>
        <dbReference type="SAM" id="MobiDB-lite"/>
    </source>
</evidence>
<dbReference type="PANTHER" id="PTHR10010:SF46">
    <property type="entry name" value="SODIUM-DEPENDENT PHOSPHATE TRANSPORT PROTEIN 2B"/>
    <property type="match status" value="1"/>
</dbReference>
<dbReference type="GO" id="GO:0044341">
    <property type="term" value="P:sodium-dependent phosphate transport"/>
    <property type="evidence" value="ECO:0007669"/>
    <property type="project" value="InterPro"/>
</dbReference>
<keyword evidence="2" id="KW-1003">Cell membrane</keyword>